<accession>A0A0E9R189</accession>
<proteinExistence type="predicted"/>
<protein>
    <submittedName>
        <fullName evidence="1">Uncharacterized protein</fullName>
    </submittedName>
</protein>
<evidence type="ECO:0000313" key="1">
    <source>
        <dbReference type="EMBL" id="JAH22941.1"/>
    </source>
</evidence>
<name>A0A0E9R189_ANGAN</name>
<dbReference type="AlphaFoldDB" id="A0A0E9R189"/>
<sequence length="45" mass="5158">MVQDGDSYYGHRPSKTIRTLARPCPYLATRIAWLKLLVLWTPGDP</sequence>
<reference evidence="1" key="1">
    <citation type="submission" date="2014-11" db="EMBL/GenBank/DDBJ databases">
        <authorList>
            <person name="Amaro Gonzalez C."/>
        </authorList>
    </citation>
    <scope>NUCLEOTIDE SEQUENCE</scope>
</reference>
<organism evidence="1">
    <name type="scientific">Anguilla anguilla</name>
    <name type="common">European freshwater eel</name>
    <name type="synonym">Muraena anguilla</name>
    <dbReference type="NCBI Taxonomy" id="7936"/>
    <lineage>
        <taxon>Eukaryota</taxon>
        <taxon>Metazoa</taxon>
        <taxon>Chordata</taxon>
        <taxon>Craniata</taxon>
        <taxon>Vertebrata</taxon>
        <taxon>Euteleostomi</taxon>
        <taxon>Actinopterygii</taxon>
        <taxon>Neopterygii</taxon>
        <taxon>Teleostei</taxon>
        <taxon>Anguilliformes</taxon>
        <taxon>Anguillidae</taxon>
        <taxon>Anguilla</taxon>
    </lineage>
</organism>
<reference evidence="1" key="2">
    <citation type="journal article" date="2015" name="Fish Shellfish Immunol.">
        <title>Early steps in the European eel (Anguilla anguilla)-Vibrio vulnificus interaction in the gills: Role of the RtxA13 toxin.</title>
        <authorList>
            <person name="Callol A."/>
            <person name="Pajuelo D."/>
            <person name="Ebbesson L."/>
            <person name="Teles M."/>
            <person name="MacKenzie S."/>
            <person name="Amaro C."/>
        </authorList>
    </citation>
    <scope>NUCLEOTIDE SEQUENCE</scope>
</reference>
<dbReference type="EMBL" id="GBXM01085636">
    <property type="protein sequence ID" value="JAH22941.1"/>
    <property type="molecule type" value="Transcribed_RNA"/>
</dbReference>